<reference evidence="3" key="1">
    <citation type="submission" date="2023-07" db="EMBL/GenBank/DDBJ databases">
        <authorList>
            <consortium name="AG Swart"/>
            <person name="Singh M."/>
            <person name="Singh A."/>
            <person name="Seah K."/>
            <person name="Emmerich C."/>
        </authorList>
    </citation>
    <scope>NUCLEOTIDE SEQUENCE</scope>
    <source>
        <strain evidence="3">DP1</strain>
    </source>
</reference>
<dbReference type="InterPro" id="IPR006212">
    <property type="entry name" value="Furin_repeat"/>
</dbReference>
<dbReference type="AlphaFoldDB" id="A0AAD1X830"/>
<evidence type="ECO:0000256" key="1">
    <source>
        <dbReference type="SAM" id="MobiDB-lite"/>
    </source>
</evidence>
<name>A0AAD1X830_EUPCR</name>
<feature type="signal peptide" evidence="2">
    <location>
        <begin position="1"/>
        <end position="29"/>
    </location>
</feature>
<dbReference type="SUPFAM" id="SSF57184">
    <property type="entry name" value="Growth factor receptor domain"/>
    <property type="match status" value="1"/>
</dbReference>
<keyword evidence="4" id="KW-1185">Reference proteome</keyword>
<feature type="chain" id="PRO_5042083665" evidence="2">
    <location>
        <begin position="30"/>
        <end position="354"/>
    </location>
</feature>
<evidence type="ECO:0000313" key="3">
    <source>
        <dbReference type="EMBL" id="CAI2361156.1"/>
    </source>
</evidence>
<proteinExistence type="predicted"/>
<evidence type="ECO:0000256" key="2">
    <source>
        <dbReference type="SAM" id="SignalP"/>
    </source>
</evidence>
<accession>A0AAD1X830</accession>
<protein>
    <submittedName>
        <fullName evidence="3">Uncharacterized protein</fullName>
    </submittedName>
</protein>
<comment type="caution">
    <text evidence="3">The sequence shown here is derived from an EMBL/GenBank/DDBJ whole genome shotgun (WGS) entry which is preliminary data.</text>
</comment>
<dbReference type="SMART" id="SM00261">
    <property type="entry name" value="FU"/>
    <property type="match status" value="2"/>
</dbReference>
<dbReference type="EMBL" id="CAMPGE010002356">
    <property type="protein sequence ID" value="CAI2361156.1"/>
    <property type="molecule type" value="Genomic_DNA"/>
</dbReference>
<keyword evidence="2" id="KW-0732">Signal</keyword>
<dbReference type="InterPro" id="IPR009030">
    <property type="entry name" value="Growth_fac_rcpt_cys_sf"/>
</dbReference>
<organism evidence="3 4">
    <name type="scientific">Euplotes crassus</name>
    <dbReference type="NCBI Taxonomy" id="5936"/>
    <lineage>
        <taxon>Eukaryota</taxon>
        <taxon>Sar</taxon>
        <taxon>Alveolata</taxon>
        <taxon>Ciliophora</taxon>
        <taxon>Intramacronucleata</taxon>
        <taxon>Spirotrichea</taxon>
        <taxon>Hypotrichia</taxon>
        <taxon>Euplotida</taxon>
        <taxon>Euplotidae</taxon>
        <taxon>Moneuplotes</taxon>
    </lineage>
</organism>
<dbReference type="Proteomes" id="UP001295684">
    <property type="component" value="Unassembled WGS sequence"/>
</dbReference>
<dbReference type="Gene3D" id="2.10.220.10">
    <property type="entry name" value="Hormone Receptor, Insulin-like Growth Factor Receptor 1, Chain A, domain 2"/>
    <property type="match status" value="1"/>
</dbReference>
<gene>
    <name evidence="3" type="ORF">ECRASSUSDP1_LOCUS2466</name>
</gene>
<feature type="compositionally biased region" description="Basic and acidic residues" evidence="1">
    <location>
        <begin position="35"/>
        <end position="45"/>
    </location>
</feature>
<feature type="region of interest" description="Disordered" evidence="1">
    <location>
        <begin position="35"/>
        <end position="60"/>
    </location>
</feature>
<evidence type="ECO:0000313" key="4">
    <source>
        <dbReference type="Proteomes" id="UP001295684"/>
    </source>
</evidence>
<sequence>MDKYICISFRRTTILAIICIAVCVFPVQAEDQVDEVKSQRSHEMDQSLTGRNRRQLNRAPTQQYDPSECLRGFYGEECSPCHSSCRTCSNGDSCDTCEDFMYLDKDSLLCRTCYQDYFYDDTTEQCTSCEGSCNNECAHRDECLQCGDSLILDIDTFECVSECASGKIEVISSQFITNKICKTQSIYVDPESSKAIELGTLEYPYRTMLAAGSEILHHYSHSDSNITVYTKDCYLQTDHFYIINMTSVNFINHPDLPGNKMASIVVSNHEQECISLKARVHLLAHCNTDPSEEISAGTFTESEFFDFSSSNVCFHLSRSDLKMENVEVYADNVDDCIRASFVQEKTIWLSKDQV</sequence>